<accession>A0A4V3XKB5</accession>
<evidence type="ECO:0000313" key="4">
    <source>
        <dbReference type="Proteomes" id="UP000306602"/>
    </source>
</evidence>
<dbReference type="Gene3D" id="2.40.50.100">
    <property type="match status" value="1"/>
</dbReference>
<keyword evidence="4" id="KW-1185">Reference proteome</keyword>
<dbReference type="InterPro" id="IPR006143">
    <property type="entry name" value="RND_pump_MFP"/>
</dbReference>
<dbReference type="GO" id="GO:1990281">
    <property type="term" value="C:efflux pump complex"/>
    <property type="evidence" value="ECO:0007669"/>
    <property type="project" value="TreeGrafter"/>
</dbReference>
<feature type="signal peptide" evidence="2">
    <location>
        <begin position="1"/>
        <end position="21"/>
    </location>
</feature>
<dbReference type="PANTHER" id="PTHR30469:SF20">
    <property type="entry name" value="EFFLUX RND TRANSPORTER PERIPLASMIC ADAPTOR SUBUNIT"/>
    <property type="match status" value="1"/>
</dbReference>
<evidence type="ECO:0000313" key="3">
    <source>
        <dbReference type="EMBL" id="THH36273.1"/>
    </source>
</evidence>
<keyword evidence="2" id="KW-0732">Signal</keyword>
<evidence type="ECO:0000256" key="1">
    <source>
        <dbReference type="ARBA" id="ARBA00009477"/>
    </source>
</evidence>
<dbReference type="EMBL" id="SRKY01000003">
    <property type="protein sequence ID" value="THH36273.1"/>
    <property type="molecule type" value="Genomic_DNA"/>
</dbReference>
<feature type="chain" id="PRO_5020373297" evidence="2">
    <location>
        <begin position="22"/>
        <end position="347"/>
    </location>
</feature>
<dbReference type="PANTHER" id="PTHR30469">
    <property type="entry name" value="MULTIDRUG RESISTANCE PROTEIN MDTA"/>
    <property type="match status" value="1"/>
</dbReference>
<dbReference type="NCBIfam" id="TIGR01730">
    <property type="entry name" value="RND_mfp"/>
    <property type="match status" value="1"/>
</dbReference>
<protein>
    <submittedName>
        <fullName evidence="3">Efflux RND transporter periplasmic adaptor subunit</fullName>
    </submittedName>
</protein>
<gene>
    <name evidence="3" type="ORF">E4Z66_13650</name>
</gene>
<sequence length="347" mass="36856">MKRILALSLLTASALSQPVVAQEPLKPVKLVTAVDGSTAVKRHFFGHVVARQTVDLAFQVDGQLVEFPVIEGAVVPKGNLIAQLDLEPFELSLEQARLQRDQAQRTATRLDRLSSNTASQVAIDDAATALALADVAVRNAEYALDHATLHAPFDALVATRNVANFTTIGAGTPVVRLHDMSEVRIEVDIPEVLFLRANKSPDLEIVARFPASDRLFPAVVREFNAETSEVAQSFRVTLGIVPEEGMNVLPGASATIIASIPGEADAGIDVPHTAVFVGDDGKTYVMVFTPKGAQEGQLTRTEVVVEPTLNGGLRIVSGLEPGEEVVAAGGSALKDGQTVRRFAGFGN</sequence>
<dbReference type="SUPFAM" id="SSF111369">
    <property type="entry name" value="HlyD-like secretion proteins"/>
    <property type="match status" value="1"/>
</dbReference>
<dbReference type="Proteomes" id="UP000306602">
    <property type="component" value="Unassembled WGS sequence"/>
</dbReference>
<dbReference type="Gene3D" id="1.10.287.470">
    <property type="entry name" value="Helix hairpin bin"/>
    <property type="match status" value="1"/>
</dbReference>
<dbReference type="Gene3D" id="2.40.30.170">
    <property type="match status" value="1"/>
</dbReference>
<evidence type="ECO:0000256" key="2">
    <source>
        <dbReference type="SAM" id="SignalP"/>
    </source>
</evidence>
<comment type="caution">
    <text evidence="3">The sequence shown here is derived from an EMBL/GenBank/DDBJ whole genome shotgun (WGS) entry which is preliminary data.</text>
</comment>
<dbReference type="AlphaFoldDB" id="A0A4V3XKB5"/>
<dbReference type="Gene3D" id="2.40.420.20">
    <property type="match status" value="1"/>
</dbReference>
<comment type="similarity">
    <text evidence="1">Belongs to the membrane fusion protein (MFP) (TC 8.A.1) family.</text>
</comment>
<name>A0A4V3XKB5_9RHOB</name>
<proteinExistence type="inferred from homology"/>
<dbReference type="OrthoDB" id="9813967at2"/>
<dbReference type="GO" id="GO:0015562">
    <property type="term" value="F:efflux transmembrane transporter activity"/>
    <property type="evidence" value="ECO:0007669"/>
    <property type="project" value="TreeGrafter"/>
</dbReference>
<organism evidence="3 4">
    <name type="scientific">Aliishimia ponticola</name>
    <dbReference type="NCBI Taxonomy" id="2499833"/>
    <lineage>
        <taxon>Bacteria</taxon>
        <taxon>Pseudomonadati</taxon>
        <taxon>Pseudomonadota</taxon>
        <taxon>Alphaproteobacteria</taxon>
        <taxon>Rhodobacterales</taxon>
        <taxon>Paracoccaceae</taxon>
        <taxon>Aliishimia</taxon>
    </lineage>
</organism>
<reference evidence="3 4" key="1">
    <citation type="submission" date="2019-04" db="EMBL/GenBank/DDBJ databases">
        <title>Shimia ponticola sp. nov., isolated from seawater.</title>
        <authorList>
            <person name="Kim Y.-O."/>
            <person name="Yoon J.-H."/>
        </authorList>
    </citation>
    <scope>NUCLEOTIDE SEQUENCE [LARGE SCALE GENOMIC DNA]</scope>
    <source>
        <strain evidence="3 4">MYP11</strain>
    </source>
</reference>